<dbReference type="GO" id="GO:0004331">
    <property type="term" value="F:fructose-2,6-bisphosphate 2-phosphatase activity"/>
    <property type="evidence" value="ECO:0007669"/>
    <property type="project" value="TreeGrafter"/>
</dbReference>
<dbReference type="OMA" id="CIQEMES"/>
<dbReference type="PANTHER" id="PTHR10606">
    <property type="entry name" value="6-PHOSPHOFRUCTO-2-KINASE/FRUCTOSE-2,6-BISPHOSPHATASE"/>
    <property type="match status" value="1"/>
</dbReference>
<dbReference type="Pfam" id="PF00300">
    <property type="entry name" value="His_Phos_1"/>
    <property type="match status" value="1"/>
</dbReference>
<protein>
    <submittedName>
        <fullName evidence="3">6phosphofructo2kinase/fructose-2, 6-bisphosphatase short form-like [Tribolium castaneum]</fullName>
    </submittedName>
</protein>
<dbReference type="InterPro" id="IPR001345">
    <property type="entry name" value="PG/BPGM_mutase_AS"/>
</dbReference>
<dbReference type="OrthoDB" id="6339264at2759"/>
<dbReference type="AlphaFoldDB" id="A0A0K2T5R2"/>
<dbReference type="InterPro" id="IPR029033">
    <property type="entry name" value="His_PPase_superfam"/>
</dbReference>
<proteinExistence type="inferred from homology"/>
<evidence type="ECO:0000313" key="3">
    <source>
        <dbReference type="EMBL" id="CDW21399.1"/>
    </source>
</evidence>
<dbReference type="CDD" id="cd07067">
    <property type="entry name" value="HP_PGM_like"/>
    <property type="match status" value="1"/>
</dbReference>
<dbReference type="SUPFAM" id="SSF53254">
    <property type="entry name" value="Phosphoglycerate mutase-like"/>
    <property type="match status" value="1"/>
</dbReference>
<keyword evidence="3" id="KW-0808">Transferase</keyword>
<dbReference type="GO" id="GO:0006003">
    <property type="term" value="P:fructose 2,6-bisphosphate metabolic process"/>
    <property type="evidence" value="ECO:0007669"/>
    <property type="project" value="InterPro"/>
</dbReference>
<comment type="similarity">
    <text evidence="1">In the C-terminal section; belongs to the phosphoglycerate mutase family.</text>
</comment>
<dbReference type="GO" id="GO:0005524">
    <property type="term" value="F:ATP binding"/>
    <property type="evidence" value="ECO:0007669"/>
    <property type="project" value="InterPro"/>
</dbReference>
<evidence type="ECO:0000256" key="1">
    <source>
        <dbReference type="ARBA" id="ARBA00008408"/>
    </source>
</evidence>
<dbReference type="InterPro" id="IPR003094">
    <property type="entry name" value="6Pfruct_kin"/>
</dbReference>
<dbReference type="PRINTS" id="PR00991">
    <property type="entry name" value="6PFRUCTKNASE"/>
</dbReference>
<dbReference type="PROSITE" id="PS00175">
    <property type="entry name" value="PG_MUTASE"/>
    <property type="match status" value="1"/>
</dbReference>
<accession>A0A0K2T5R2</accession>
<feature type="compositionally biased region" description="Polar residues" evidence="2">
    <location>
        <begin position="233"/>
        <end position="246"/>
    </location>
</feature>
<organism evidence="3">
    <name type="scientific">Lepeophtheirus salmonis</name>
    <name type="common">Salmon louse</name>
    <name type="synonym">Caligus salmonis</name>
    <dbReference type="NCBI Taxonomy" id="72036"/>
    <lineage>
        <taxon>Eukaryota</taxon>
        <taxon>Metazoa</taxon>
        <taxon>Ecdysozoa</taxon>
        <taxon>Arthropoda</taxon>
        <taxon>Crustacea</taxon>
        <taxon>Multicrustacea</taxon>
        <taxon>Hexanauplia</taxon>
        <taxon>Copepoda</taxon>
        <taxon>Siphonostomatoida</taxon>
        <taxon>Caligidae</taxon>
        <taxon>Lepeophtheirus</taxon>
    </lineage>
</organism>
<keyword evidence="3" id="KW-0418">Kinase</keyword>
<dbReference type="EMBL" id="HACA01004038">
    <property type="protein sequence ID" value="CDW21399.1"/>
    <property type="molecule type" value="Transcribed_RNA"/>
</dbReference>
<dbReference type="GO" id="GO:0003873">
    <property type="term" value="F:6-phosphofructo-2-kinase activity"/>
    <property type="evidence" value="ECO:0007669"/>
    <property type="project" value="TreeGrafter"/>
</dbReference>
<dbReference type="GO" id="GO:0005829">
    <property type="term" value="C:cytosol"/>
    <property type="evidence" value="ECO:0007669"/>
    <property type="project" value="TreeGrafter"/>
</dbReference>
<evidence type="ECO:0000256" key="2">
    <source>
        <dbReference type="SAM" id="MobiDB-lite"/>
    </source>
</evidence>
<dbReference type="Gene3D" id="3.40.50.1240">
    <property type="entry name" value="Phosphoglycerate mutase-like"/>
    <property type="match status" value="1"/>
</dbReference>
<dbReference type="InterPro" id="IPR013078">
    <property type="entry name" value="His_Pase_superF_clade-1"/>
</dbReference>
<reference evidence="3" key="1">
    <citation type="submission" date="2014-05" db="EMBL/GenBank/DDBJ databases">
        <authorList>
            <person name="Chronopoulou M."/>
        </authorList>
    </citation>
    <scope>NUCLEOTIDE SEQUENCE</scope>
    <source>
        <tissue evidence="3">Whole organism</tissue>
    </source>
</reference>
<name>A0A0K2T5R2_LEPSM</name>
<sequence>MGRRITNMTSDNSSVDFTWSDAFKNVLKSSRKLRISRHGESVYNVAGLIGGNPELSSNGEKYATSLANKVNNFMLKDLQIWTSELIRTQQTARFVKGAMTKLSDLNEISSGDHDSMTYEEIEKYFPTEYAARDKNKLTYRYPNGESYLDVCRRIERVLTHIDSSDNLLIISHQAVIRCLLGAILNTDFEQMPFIKVPLHTLIEVDFFEDGRLPVVNYIPLHIDTSKEKRGPSMSVSRSTESAIAAH</sequence>
<dbReference type="PANTHER" id="PTHR10606:SF65">
    <property type="entry name" value="6-PHOSPHOFRUCTO-2-KINASE_FRUCTOSE-2, 6-BISPHOSPHATASE-LIKE PROTEIN"/>
    <property type="match status" value="1"/>
</dbReference>
<dbReference type="SMART" id="SM00855">
    <property type="entry name" value="PGAM"/>
    <property type="match status" value="1"/>
</dbReference>
<feature type="region of interest" description="Disordered" evidence="2">
    <location>
        <begin position="226"/>
        <end position="246"/>
    </location>
</feature>